<protein>
    <submittedName>
        <fullName evidence="2">Uncharacterized protein</fullName>
    </submittedName>
</protein>
<comment type="caution">
    <text evidence="2">The sequence shown here is derived from an EMBL/GenBank/DDBJ whole genome shotgun (WGS) entry which is preliminary data.</text>
</comment>
<dbReference type="AlphaFoldDB" id="A0A822YDR9"/>
<organism evidence="2 3">
    <name type="scientific">Nelumbo nucifera</name>
    <name type="common">Sacred lotus</name>
    <dbReference type="NCBI Taxonomy" id="4432"/>
    <lineage>
        <taxon>Eukaryota</taxon>
        <taxon>Viridiplantae</taxon>
        <taxon>Streptophyta</taxon>
        <taxon>Embryophyta</taxon>
        <taxon>Tracheophyta</taxon>
        <taxon>Spermatophyta</taxon>
        <taxon>Magnoliopsida</taxon>
        <taxon>Proteales</taxon>
        <taxon>Nelumbonaceae</taxon>
        <taxon>Nelumbo</taxon>
    </lineage>
</organism>
<dbReference type="Proteomes" id="UP000607653">
    <property type="component" value="Unassembled WGS sequence"/>
</dbReference>
<evidence type="ECO:0000256" key="1">
    <source>
        <dbReference type="SAM" id="Coils"/>
    </source>
</evidence>
<evidence type="ECO:0000313" key="2">
    <source>
        <dbReference type="EMBL" id="DAD29115.1"/>
    </source>
</evidence>
<accession>A0A822YDR9</accession>
<name>A0A822YDR9_NELNU</name>
<sequence length="194" mass="22175">MDPANRRRIAMAAKKKLEAKHIVKVEVKAVKDGKKKVEVVKENAVVTELVKEVDSILNKVAAQELAKGCVLPRDKKSIVTEPSGLIINMALEKEVEEFKTLKAEVEPTTINEELEFQKYTKQVEELEDAKAAVVSEYQELEQYRNDLDDYTSKSYIKAFCLFQEWCQPSRISISTRLMLPPALGMMIKDKMQPW</sequence>
<reference evidence="2 3" key="1">
    <citation type="journal article" date="2020" name="Mol. Biol. Evol.">
        <title>Distinct Expression and Methylation Patterns for Genes with Different Fates following a Single Whole-Genome Duplication in Flowering Plants.</title>
        <authorList>
            <person name="Shi T."/>
            <person name="Rahmani R.S."/>
            <person name="Gugger P.F."/>
            <person name="Wang M."/>
            <person name="Li H."/>
            <person name="Zhang Y."/>
            <person name="Li Z."/>
            <person name="Wang Q."/>
            <person name="Van de Peer Y."/>
            <person name="Marchal K."/>
            <person name="Chen J."/>
        </authorList>
    </citation>
    <scope>NUCLEOTIDE SEQUENCE [LARGE SCALE GENOMIC DNA]</scope>
    <source>
        <tissue evidence="2">Leaf</tissue>
    </source>
</reference>
<dbReference type="EMBL" id="DUZY01000002">
    <property type="protein sequence ID" value="DAD29115.1"/>
    <property type="molecule type" value="Genomic_DNA"/>
</dbReference>
<evidence type="ECO:0000313" key="3">
    <source>
        <dbReference type="Proteomes" id="UP000607653"/>
    </source>
</evidence>
<feature type="coiled-coil region" evidence="1">
    <location>
        <begin position="109"/>
        <end position="153"/>
    </location>
</feature>
<proteinExistence type="predicted"/>
<keyword evidence="1" id="KW-0175">Coiled coil</keyword>
<gene>
    <name evidence="2" type="ORF">HUJ06_030583</name>
</gene>
<keyword evidence="3" id="KW-1185">Reference proteome</keyword>